<feature type="transmembrane region" description="Helical" evidence="9">
    <location>
        <begin position="62"/>
        <end position="91"/>
    </location>
</feature>
<dbReference type="InterPro" id="IPR015940">
    <property type="entry name" value="UBA"/>
</dbReference>
<keyword evidence="4 9" id="KW-0812">Transmembrane</keyword>
<feature type="domain" description="UBA" evidence="10">
    <location>
        <begin position="378"/>
        <end position="417"/>
    </location>
</feature>
<dbReference type="SUPFAM" id="SSF144091">
    <property type="entry name" value="Rhomboid-like"/>
    <property type="match status" value="1"/>
</dbReference>
<evidence type="ECO:0000256" key="4">
    <source>
        <dbReference type="ARBA" id="ARBA00022692"/>
    </source>
</evidence>
<evidence type="ECO:0000256" key="5">
    <source>
        <dbReference type="ARBA" id="ARBA00022801"/>
    </source>
</evidence>
<feature type="transmembrane region" description="Helical" evidence="9">
    <location>
        <begin position="103"/>
        <end position="126"/>
    </location>
</feature>
<keyword evidence="5" id="KW-0378">Hydrolase</keyword>
<protein>
    <recommendedName>
        <fullName evidence="10">UBA domain-containing protein</fullName>
    </recommendedName>
</protein>
<evidence type="ECO:0000256" key="6">
    <source>
        <dbReference type="ARBA" id="ARBA00022989"/>
    </source>
</evidence>
<evidence type="ECO:0000256" key="7">
    <source>
        <dbReference type="ARBA" id="ARBA00023136"/>
    </source>
</evidence>
<evidence type="ECO:0000256" key="2">
    <source>
        <dbReference type="ARBA" id="ARBA00009045"/>
    </source>
</evidence>
<evidence type="ECO:0000256" key="1">
    <source>
        <dbReference type="ARBA" id="ARBA00004141"/>
    </source>
</evidence>
<feature type="transmembrane region" description="Helical" evidence="9">
    <location>
        <begin position="162"/>
        <end position="184"/>
    </location>
</feature>
<dbReference type="Pfam" id="PF01694">
    <property type="entry name" value="Rhomboid"/>
    <property type="match status" value="1"/>
</dbReference>
<reference evidence="11 12" key="1">
    <citation type="journal article" date="2024" name="Nat. Commun.">
        <title>Phylogenomics reveals the evolutionary origins of lichenization in chlorophyte algae.</title>
        <authorList>
            <person name="Puginier C."/>
            <person name="Libourel C."/>
            <person name="Otte J."/>
            <person name="Skaloud P."/>
            <person name="Haon M."/>
            <person name="Grisel S."/>
            <person name="Petersen M."/>
            <person name="Berrin J.G."/>
            <person name="Delaux P.M."/>
            <person name="Dal Grande F."/>
            <person name="Keller J."/>
        </authorList>
    </citation>
    <scope>NUCLEOTIDE SEQUENCE [LARGE SCALE GENOMIC DNA]</scope>
    <source>
        <strain evidence="11 12">SAG 216-7</strain>
    </source>
</reference>
<dbReference type="Gene3D" id="1.10.8.10">
    <property type="entry name" value="DNA helicase RuvA subunit, C-terminal domain"/>
    <property type="match status" value="1"/>
</dbReference>
<dbReference type="PANTHER" id="PTHR43066:SF1">
    <property type="entry name" value="RHOMBOID PROTEIN 2"/>
    <property type="match status" value="1"/>
</dbReference>
<evidence type="ECO:0000313" key="11">
    <source>
        <dbReference type="EMBL" id="KAK9915878.1"/>
    </source>
</evidence>
<evidence type="ECO:0000256" key="3">
    <source>
        <dbReference type="ARBA" id="ARBA00022670"/>
    </source>
</evidence>
<dbReference type="PANTHER" id="PTHR43066">
    <property type="entry name" value="RHOMBOID-RELATED PROTEIN"/>
    <property type="match status" value="1"/>
</dbReference>
<feature type="transmembrane region" description="Helical" evidence="9">
    <location>
        <begin position="21"/>
        <end position="42"/>
    </location>
</feature>
<feature type="compositionally biased region" description="Low complexity" evidence="8">
    <location>
        <begin position="335"/>
        <end position="344"/>
    </location>
</feature>
<gene>
    <name evidence="11" type="ORF">WJX75_005584</name>
</gene>
<keyword evidence="7 9" id="KW-0472">Membrane</keyword>
<comment type="subcellular location">
    <subcellularLocation>
        <location evidence="1">Membrane</location>
        <topology evidence="1">Multi-pass membrane protein</topology>
    </subcellularLocation>
</comment>
<evidence type="ECO:0000256" key="9">
    <source>
        <dbReference type="SAM" id="Phobius"/>
    </source>
</evidence>
<comment type="similarity">
    <text evidence="2">Belongs to the peptidase S54 family.</text>
</comment>
<dbReference type="Pfam" id="PF00627">
    <property type="entry name" value="UBA"/>
    <property type="match status" value="1"/>
</dbReference>
<feature type="region of interest" description="Disordered" evidence="8">
    <location>
        <begin position="277"/>
        <end position="369"/>
    </location>
</feature>
<comment type="caution">
    <text evidence="11">The sequence shown here is derived from an EMBL/GenBank/DDBJ whole genome shotgun (WGS) entry which is preliminary data.</text>
</comment>
<name>A0ABR2YVP4_9CHLO</name>
<evidence type="ECO:0000313" key="12">
    <source>
        <dbReference type="Proteomes" id="UP001491310"/>
    </source>
</evidence>
<evidence type="ECO:0000256" key="8">
    <source>
        <dbReference type="SAM" id="MobiDB-lite"/>
    </source>
</evidence>
<dbReference type="Gene3D" id="1.20.1540.10">
    <property type="entry name" value="Rhomboid-like"/>
    <property type="match status" value="1"/>
</dbReference>
<dbReference type="Proteomes" id="UP001491310">
    <property type="component" value="Unassembled WGS sequence"/>
</dbReference>
<sequence length="417" mass="43745">MNPQQASIATRVKVWFESVPLATRSVLVVCVGVYLFSLLTGFDNHAAVCLNPHILVERFQLFRLFTSAFFHAGLLHIGFNMLAFVPVATSLERQLGSLQTLHLLLMLILLGDIFYIIVSYLSAFVLADARSYLASCAIGLSGAIFGLIVVDNACNSAQTRSIFGMFTVPAKWYPWALLFFWQLLMPGVSFLGHLGGVLAGQAYVWGWLRWLTLSATAYQAADGWRGLDWCRRWDCYIAHTGAGGHPPGMQLPTSYNASVQADSGLAGALRRPAAWLQSTWPSPPRGFSAEGSGPEAARKPAGQSGSSSGGCGQPGSAAFKGRGHTLGGTPSVPPASAAAAAAAARMGRDGRNGTGGVVSKTDAKGKQAQQPADAIAAGAMEAGLQHLAAMGYEEQAAASALSASGGDVPAAVEMLSK</sequence>
<proteinExistence type="inferred from homology"/>
<feature type="transmembrane region" description="Helical" evidence="9">
    <location>
        <begin position="132"/>
        <end position="150"/>
    </location>
</feature>
<keyword evidence="3" id="KW-0645">Protease</keyword>
<keyword evidence="6 9" id="KW-1133">Transmembrane helix</keyword>
<accession>A0ABR2YVP4</accession>
<dbReference type="InterPro" id="IPR009060">
    <property type="entry name" value="UBA-like_sf"/>
</dbReference>
<keyword evidence="12" id="KW-1185">Reference proteome</keyword>
<evidence type="ECO:0000259" key="10">
    <source>
        <dbReference type="PROSITE" id="PS50030"/>
    </source>
</evidence>
<dbReference type="InterPro" id="IPR035952">
    <property type="entry name" value="Rhomboid-like_sf"/>
</dbReference>
<organism evidence="11 12">
    <name type="scientific">Coccomyxa subellipsoidea</name>
    <dbReference type="NCBI Taxonomy" id="248742"/>
    <lineage>
        <taxon>Eukaryota</taxon>
        <taxon>Viridiplantae</taxon>
        <taxon>Chlorophyta</taxon>
        <taxon>core chlorophytes</taxon>
        <taxon>Trebouxiophyceae</taxon>
        <taxon>Trebouxiophyceae incertae sedis</taxon>
        <taxon>Coccomyxaceae</taxon>
        <taxon>Coccomyxa</taxon>
    </lineage>
</organism>
<dbReference type="SUPFAM" id="SSF46934">
    <property type="entry name" value="UBA-like"/>
    <property type="match status" value="1"/>
</dbReference>
<dbReference type="PROSITE" id="PS50030">
    <property type="entry name" value="UBA"/>
    <property type="match status" value="1"/>
</dbReference>
<dbReference type="InterPro" id="IPR022764">
    <property type="entry name" value="Peptidase_S54_rhomboid_dom"/>
</dbReference>
<dbReference type="EMBL" id="JALJOT010000004">
    <property type="protein sequence ID" value="KAK9915878.1"/>
    <property type="molecule type" value="Genomic_DNA"/>
</dbReference>